<comment type="caution">
    <text evidence="2">The sequence shown here is derived from an EMBL/GenBank/DDBJ whole genome shotgun (WGS) entry which is preliminary data.</text>
</comment>
<organism evidence="2 3">
    <name type="scientific">Isoptericola halotolerans</name>
    <dbReference type="NCBI Taxonomy" id="300560"/>
    <lineage>
        <taxon>Bacteria</taxon>
        <taxon>Bacillati</taxon>
        <taxon>Actinomycetota</taxon>
        <taxon>Actinomycetes</taxon>
        <taxon>Micrococcales</taxon>
        <taxon>Promicromonosporaceae</taxon>
        <taxon>Isoptericola</taxon>
    </lineage>
</organism>
<feature type="transmembrane region" description="Helical" evidence="1">
    <location>
        <begin position="179"/>
        <end position="198"/>
    </location>
</feature>
<keyword evidence="1" id="KW-0812">Transmembrane</keyword>
<proteinExistence type="predicted"/>
<feature type="transmembrane region" description="Helical" evidence="1">
    <location>
        <begin position="21"/>
        <end position="49"/>
    </location>
</feature>
<name>A0ABX5EGQ8_9MICO</name>
<evidence type="ECO:0000256" key="1">
    <source>
        <dbReference type="SAM" id="Phobius"/>
    </source>
</evidence>
<reference evidence="2 3" key="1">
    <citation type="submission" date="2018-03" db="EMBL/GenBank/DDBJ databases">
        <title>Comparative analysis of microorganisms from saline springs in Andes Mountain Range, Colombia.</title>
        <authorList>
            <person name="Rubin E."/>
        </authorList>
    </citation>
    <scope>NUCLEOTIDE SEQUENCE [LARGE SCALE GENOMIC DNA]</scope>
    <source>
        <strain evidence="2 3">CG 23</strain>
    </source>
</reference>
<dbReference type="InterPro" id="IPR006938">
    <property type="entry name" value="DUF624"/>
</dbReference>
<dbReference type="RefSeq" id="WP_165799910.1">
    <property type="nucleotide sequence ID" value="NZ_PVTX01000002.1"/>
</dbReference>
<feature type="transmembrane region" description="Helical" evidence="1">
    <location>
        <begin position="61"/>
        <end position="84"/>
    </location>
</feature>
<evidence type="ECO:0000313" key="2">
    <source>
        <dbReference type="EMBL" id="PRZ08680.1"/>
    </source>
</evidence>
<protein>
    <submittedName>
        <fullName evidence="2">Membrane protein YesL</fullName>
    </submittedName>
</protein>
<accession>A0ABX5EGQ8</accession>
<dbReference type="Proteomes" id="UP000239895">
    <property type="component" value="Unassembled WGS sequence"/>
</dbReference>
<feature type="transmembrane region" description="Helical" evidence="1">
    <location>
        <begin position="204"/>
        <end position="224"/>
    </location>
</feature>
<gene>
    <name evidence="2" type="ORF">BCL65_102222</name>
</gene>
<feature type="transmembrane region" description="Helical" evidence="1">
    <location>
        <begin position="134"/>
        <end position="158"/>
    </location>
</feature>
<keyword evidence="3" id="KW-1185">Reference proteome</keyword>
<keyword evidence="1" id="KW-0472">Membrane</keyword>
<evidence type="ECO:0000313" key="3">
    <source>
        <dbReference type="Proteomes" id="UP000239895"/>
    </source>
</evidence>
<dbReference type="Pfam" id="PF04854">
    <property type="entry name" value="DUF624"/>
    <property type="match status" value="1"/>
</dbReference>
<dbReference type="EMBL" id="PVTX01000002">
    <property type="protein sequence ID" value="PRZ08680.1"/>
    <property type="molecule type" value="Genomic_DNA"/>
</dbReference>
<sequence length="242" mass="25408">MSARSPRAGTPRRRLVSQETYETVFGTVYVGLATNAMLVVACLPVLVLLATTDPRASWPALAVVAPLVAPALVAAFAVFSALSADGSTTAVRTFWRAYRRHARRALAIGAMTSAVVVVLAVDVAAVWGARIGAAAIPVFVTLLVLTVLTALMALVAVPELPTARLRDLLRTSLYLAVRRWYLSVAALAVLGMLLSIVATRPAVGLGFVAAPLLFVVWGGCRFALRSALPDGEHRRAPGVAAS</sequence>
<keyword evidence="1" id="KW-1133">Transmembrane helix</keyword>
<feature type="transmembrane region" description="Helical" evidence="1">
    <location>
        <begin position="105"/>
        <end position="128"/>
    </location>
</feature>